<evidence type="ECO:0000313" key="1">
    <source>
        <dbReference type="EMBL" id="CAC5425740.1"/>
    </source>
</evidence>
<organism evidence="1 2">
    <name type="scientific">Mytilus coruscus</name>
    <name type="common">Sea mussel</name>
    <dbReference type="NCBI Taxonomy" id="42192"/>
    <lineage>
        <taxon>Eukaryota</taxon>
        <taxon>Metazoa</taxon>
        <taxon>Spiralia</taxon>
        <taxon>Lophotrochozoa</taxon>
        <taxon>Mollusca</taxon>
        <taxon>Bivalvia</taxon>
        <taxon>Autobranchia</taxon>
        <taxon>Pteriomorphia</taxon>
        <taxon>Mytilida</taxon>
        <taxon>Mytiloidea</taxon>
        <taxon>Mytilidae</taxon>
        <taxon>Mytilinae</taxon>
        <taxon>Mytilus</taxon>
    </lineage>
</organism>
<evidence type="ECO:0000313" key="2">
    <source>
        <dbReference type="Proteomes" id="UP000507470"/>
    </source>
</evidence>
<dbReference type="Proteomes" id="UP000507470">
    <property type="component" value="Unassembled WGS sequence"/>
</dbReference>
<gene>
    <name evidence="1" type="ORF">MCOR_57530</name>
</gene>
<dbReference type="AlphaFoldDB" id="A0A6J8EZ35"/>
<dbReference type="SUPFAM" id="SSF52266">
    <property type="entry name" value="SGNH hydrolase"/>
    <property type="match status" value="1"/>
</dbReference>
<reference evidence="1 2" key="1">
    <citation type="submission" date="2020-06" db="EMBL/GenBank/DDBJ databases">
        <authorList>
            <person name="Li R."/>
            <person name="Bekaert M."/>
        </authorList>
    </citation>
    <scope>NUCLEOTIDE SEQUENCE [LARGE SCALE GENOMIC DNA]</scope>
    <source>
        <strain evidence="2">wild</strain>
    </source>
</reference>
<protein>
    <submittedName>
        <fullName evidence="1">Uncharacterized protein</fullName>
    </submittedName>
</protein>
<dbReference type="EMBL" id="CACVKT020010288">
    <property type="protein sequence ID" value="CAC5425740.1"/>
    <property type="molecule type" value="Genomic_DNA"/>
</dbReference>
<keyword evidence="2" id="KW-1185">Reference proteome</keyword>
<name>A0A6J8EZ35_MYTCO</name>
<sequence>MLRASGRKRVAPKERCDNVAPEAKGTVLRPKVGGDVGVNRSTESPVATISLSSEVMTMAPVTTTATSNSTEPITQSVSDSPIRVWIVGSSVINNAFVEARQRPVGPNLALNRLGVNIWWQGTGGLTRSKMKSRIRVMLRFEDPPSYFVVHIGRNDIDLYCPHRLNHHSMLKLYKSSNVETVIQRKIDESWTRSGHIQKLKG</sequence>
<dbReference type="OrthoDB" id="6159491at2759"/>
<accession>A0A6J8EZ35</accession>
<proteinExistence type="predicted"/>